<organism evidence="2 3">
    <name type="scientific">Lactuca saligna</name>
    <name type="common">Willowleaf lettuce</name>
    <dbReference type="NCBI Taxonomy" id="75948"/>
    <lineage>
        <taxon>Eukaryota</taxon>
        <taxon>Viridiplantae</taxon>
        <taxon>Streptophyta</taxon>
        <taxon>Embryophyta</taxon>
        <taxon>Tracheophyta</taxon>
        <taxon>Spermatophyta</taxon>
        <taxon>Magnoliopsida</taxon>
        <taxon>eudicotyledons</taxon>
        <taxon>Gunneridae</taxon>
        <taxon>Pentapetalae</taxon>
        <taxon>asterids</taxon>
        <taxon>campanulids</taxon>
        <taxon>Asterales</taxon>
        <taxon>Asteraceae</taxon>
        <taxon>Cichorioideae</taxon>
        <taxon>Cichorieae</taxon>
        <taxon>Lactucinae</taxon>
        <taxon>Lactuca</taxon>
    </lineage>
</organism>
<feature type="compositionally biased region" description="Acidic residues" evidence="1">
    <location>
        <begin position="80"/>
        <end position="115"/>
    </location>
</feature>
<gene>
    <name evidence="2" type="ORF">LSALG_LOCUS35799</name>
</gene>
<name>A0AA36EHZ0_LACSI</name>
<sequence length="153" mass="17437">MPSATSQIHSTVNKYVSSIIHALLIMMLKPLLEPLEMVNIELLLMWKIFELLFFFLDYKITLKLPQKKSANVVESYDSKENDDEDESKEVTNEEVDEENDEDDSEEDIENDEDESTANKGEDFAQGMNYPPRINKHIKFSSTSSSAPSADVVV</sequence>
<feature type="region of interest" description="Disordered" evidence="1">
    <location>
        <begin position="68"/>
        <end position="153"/>
    </location>
</feature>
<evidence type="ECO:0000256" key="1">
    <source>
        <dbReference type="SAM" id="MobiDB-lite"/>
    </source>
</evidence>
<reference evidence="2" key="1">
    <citation type="submission" date="2023-04" db="EMBL/GenBank/DDBJ databases">
        <authorList>
            <person name="Vijverberg K."/>
            <person name="Xiong W."/>
            <person name="Schranz E."/>
        </authorList>
    </citation>
    <scope>NUCLEOTIDE SEQUENCE</scope>
</reference>
<evidence type="ECO:0000313" key="3">
    <source>
        <dbReference type="Proteomes" id="UP001177003"/>
    </source>
</evidence>
<dbReference type="EMBL" id="OX465084">
    <property type="protein sequence ID" value="CAI9296953.1"/>
    <property type="molecule type" value="Genomic_DNA"/>
</dbReference>
<evidence type="ECO:0000313" key="2">
    <source>
        <dbReference type="EMBL" id="CAI9296953.1"/>
    </source>
</evidence>
<proteinExistence type="predicted"/>
<protein>
    <submittedName>
        <fullName evidence="2">Uncharacterized protein</fullName>
    </submittedName>
</protein>
<dbReference type="AlphaFoldDB" id="A0AA36EHZ0"/>
<keyword evidence="3" id="KW-1185">Reference proteome</keyword>
<dbReference type="Proteomes" id="UP001177003">
    <property type="component" value="Chromosome 8"/>
</dbReference>
<feature type="compositionally biased region" description="Low complexity" evidence="1">
    <location>
        <begin position="140"/>
        <end position="153"/>
    </location>
</feature>
<accession>A0AA36EHZ0</accession>